<accession>A0AAQ3TPQ1</accession>
<proteinExistence type="predicted"/>
<dbReference type="AlphaFoldDB" id="A0AAQ3TPQ1"/>
<protein>
    <submittedName>
        <fullName evidence="2">Uncharacterized protein</fullName>
    </submittedName>
</protein>
<feature type="region of interest" description="Disordered" evidence="1">
    <location>
        <begin position="111"/>
        <end position="130"/>
    </location>
</feature>
<feature type="compositionally biased region" description="Basic and acidic residues" evidence="1">
    <location>
        <begin position="148"/>
        <end position="160"/>
    </location>
</feature>
<evidence type="ECO:0000313" key="2">
    <source>
        <dbReference type="EMBL" id="WVZ77223.1"/>
    </source>
</evidence>
<sequence>MAAGKQQQKGVVSSPTPSEPSVARRLWRVVRAVLYMLRRGLPSGRKLAMDLHLLLHRGKIAGGKALGALFLASNSHHGHAGFPYAGAAAGSCRALDPGAAVHEPAPRARREVEFSCSNTPSSASGGGLRLGLLGAAARRRRSSRSRGRRQEEDDAERRGELGTSTSTATATTRRRWRGCSRC</sequence>
<evidence type="ECO:0000313" key="3">
    <source>
        <dbReference type="Proteomes" id="UP001341281"/>
    </source>
</evidence>
<dbReference type="EMBL" id="CP144749">
    <property type="protein sequence ID" value="WVZ77223.1"/>
    <property type="molecule type" value="Genomic_DNA"/>
</dbReference>
<dbReference type="PANTHER" id="PTHR33265:SF57">
    <property type="entry name" value="OS02G0229800 PROTEIN"/>
    <property type="match status" value="1"/>
</dbReference>
<name>A0AAQ3TPQ1_PASNO</name>
<organism evidence="2 3">
    <name type="scientific">Paspalum notatum var. saurae</name>
    <dbReference type="NCBI Taxonomy" id="547442"/>
    <lineage>
        <taxon>Eukaryota</taxon>
        <taxon>Viridiplantae</taxon>
        <taxon>Streptophyta</taxon>
        <taxon>Embryophyta</taxon>
        <taxon>Tracheophyta</taxon>
        <taxon>Spermatophyta</taxon>
        <taxon>Magnoliopsida</taxon>
        <taxon>Liliopsida</taxon>
        <taxon>Poales</taxon>
        <taxon>Poaceae</taxon>
        <taxon>PACMAD clade</taxon>
        <taxon>Panicoideae</taxon>
        <taxon>Andropogonodae</taxon>
        <taxon>Paspaleae</taxon>
        <taxon>Paspalinae</taxon>
        <taxon>Paspalum</taxon>
    </lineage>
</organism>
<keyword evidence="3" id="KW-1185">Reference proteome</keyword>
<evidence type="ECO:0000256" key="1">
    <source>
        <dbReference type="SAM" id="MobiDB-lite"/>
    </source>
</evidence>
<gene>
    <name evidence="2" type="ORF">U9M48_025113</name>
</gene>
<feature type="compositionally biased region" description="Basic residues" evidence="1">
    <location>
        <begin position="172"/>
        <end position="182"/>
    </location>
</feature>
<dbReference type="PANTHER" id="PTHR33265">
    <property type="entry name" value="AVR9/CF-9 RAPIDLY ELICITED PROTEIN-RELATED"/>
    <property type="match status" value="1"/>
</dbReference>
<dbReference type="Proteomes" id="UP001341281">
    <property type="component" value="Chromosome 05"/>
</dbReference>
<feature type="region of interest" description="Disordered" evidence="1">
    <location>
        <begin position="135"/>
        <end position="182"/>
    </location>
</feature>
<reference evidence="2 3" key="1">
    <citation type="submission" date="2024-02" db="EMBL/GenBank/DDBJ databases">
        <title>High-quality chromosome-scale genome assembly of Pensacola bahiagrass (Paspalum notatum Flugge var. saurae).</title>
        <authorList>
            <person name="Vega J.M."/>
            <person name="Podio M."/>
            <person name="Orjuela J."/>
            <person name="Siena L.A."/>
            <person name="Pessino S.C."/>
            <person name="Combes M.C."/>
            <person name="Mariac C."/>
            <person name="Albertini E."/>
            <person name="Pupilli F."/>
            <person name="Ortiz J.P.A."/>
            <person name="Leblanc O."/>
        </authorList>
    </citation>
    <scope>NUCLEOTIDE SEQUENCE [LARGE SCALE GENOMIC DNA]</scope>
    <source>
        <strain evidence="2">R1</strain>
        <tissue evidence="2">Leaf</tissue>
    </source>
</reference>
<feature type="compositionally biased region" description="Basic residues" evidence="1">
    <location>
        <begin position="137"/>
        <end position="147"/>
    </location>
</feature>